<evidence type="ECO:0000256" key="5">
    <source>
        <dbReference type="ARBA" id="ARBA00023015"/>
    </source>
</evidence>
<dbReference type="AlphaFoldDB" id="A0AAN8JPP7"/>
<evidence type="ECO:0000313" key="12">
    <source>
        <dbReference type="EMBL" id="KAK6182312.1"/>
    </source>
</evidence>
<dbReference type="Gene3D" id="1.10.10.1070">
    <property type="entry name" value="Zinc finger, BED domain-containing"/>
    <property type="match status" value="1"/>
</dbReference>
<organism evidence="12 13">
    <name type="scientific">Patella caerulea</name>
    <name type="common">Rayed Mediterranean limpet</name>
    <dbReference type="NCBI Taxonomy" id="87958"/>
    <lineage>
        <taxon>Eukaryota</taxon>
        <taxon>Metazoa</taxon>
        <taxon>Spiralia</taxon>
        <taxon>Lophotrochozoa</taxon>
        <taxon>Mollusca</taxon>
        <taxon>Gastropoda</taxon>
        <taxon>Patellogastropoda</taxon>
        <taxon>Patelloidea</taxon>
        <taxon>Patellidae</taxon>
        <taxon>Patella</taxon>
    </lineage>
</organism>
<evidence type="ECO:0000256" key="9">
    <source>
        <dbReference type="PROSITE-ProRule" id="PRU00027"/>
    </source>
</evidence>
<dbReference type="SMART" id="SM00614">
    <property type="entry name" value="ZnF_BED"/>
    <property type="match status" value="1"/>
</dbReference>
<feature type="domain" description="BED-type" evidence="11">
    <location>
        <begin position="13"/>
        <end position="67"/>
    </location>
</feature>
<keyword evidence="5" id="KW-0805">Transcription regulation</keyword>
<reference evidence="12 13" key="1">
    <citation type="submission" date="2024-01" db="EMBL/GenBank/DDBJ databases">
        <title>The genome of the rayed Mediterranean limpet Patella caerulea (Linnaeus, 1758).</title>
        <authorList>
            <person name="Anh-Thu Weber A."/>
            <person name="Halstead-Nussloch G."/>
        </authorList>
    </citation>
    <scope>NUCLEOTIDE SEQUENCE [LARGE SCALE GENOMIC DNA]</scope>
    <source>
        <strain evidence="12">AATW-2023a</strain>
        <tissue evidence="12">Whole specimen</tissue>
    </source>
</reference>
<evidence type="ECO:0000256" key="2">
    <source>
        <dbReference type="ARBA" id="ARBA00022723"/>
    </source>
</evidence>
<evidence type="ECO:0000256" key="3">
    <source>
        <dbReference type="ARBA" id="ARBA00022771"/>
    </source>
</evidence>
<evidence type="ECO:0000256" key="1">
    <source>
        <dbReference type="ARBA" id="ARBA00004123"/>
    </source>
</evidence>
<sequence>MANGEKLVSPPACYKAAIWKHFNFKATKNNSGVFETDKSHAICRECNIPVKYSGNTTNLKTHLNRHHRGLDLYHQDDRTDNDFDKKRDSSRPSGTPVTVDKSQPTVIDILSDRKLKPDSKRATEITNLIGRFIVKDLRPFSVVENVGFRALVNNLEPRYRIPCRRHFSTKIIQDMYSENQRALLYDIKQAEYVSITSDGWTSRVTDSYETVTCHYLNDWKLESKVLCTTKFDESHTAENITSFLESVMDEWDIREKTVALVTDNASNMLLAASKLDGITHMSCFAHTLNLAAQKGLKTDGVSRVLSKIRKVVTYFHKSTSATELLRSKQTLLGLPGHKLIKDVTTRWNSTYDMVERYVEQQPAIQATLLSKDIRKKETDLQSLSDSVLNTAEEIISIMKSIKTATVVMCGEETPTISIVSPLYHKLLNSFSNPVSERCRAIEIMTSAMKSDFEKRYSGNGVDSFLHKVSALDPRFKALPYLSPVQRDFIFNLVFTEALQQHQINSDVNDDELESEIPTKITRTMQDNNDCALNDLLGDLFTDTDMYDTTKDKEDAVNEEIVNFRKDIVIPMSANPLEWWRKNNANYPILSKLAMKYLSIHATSVPSERVFSTAGDILSAQRSTIKPKHLNALIFLKIFLV</sequence>
<dbReference type="InterPro" id="IPR012337">
    <property type="entry name" value="RNaseH-like_sf"/>
</dbReference>
<dbReference type="InterPro" id="IPR036236">
    <property type="entry name" value="Znf_C2H2_sf"/>
</dbReference>
<evidence type="ECO:0000256" key="10">
    <source>
        <dbReference type="SAM" id="MobiDB-lite"/>
    </source>
</evidence>
<evidence type="ECO:0000259" key="11">
    <source>
        <dbReference type="PROSITE" id="PS50808"/>
    </source>
</evidence>
<keyword evidence="7" id="KW-0804">Transcription</keyword>
<dbReference type="GO" id="GO:0046983">
    <property type="term" value="F:protein dimerization activity"/>
    <property type="evidence" value="ECO:0007669"/>
    <property type="project" value="InterPro"/>
</dbReference>
<evidence type="ECO:0000256" key="7">
    <source>
        <dbReference type="ARBA" id="ARBA00023163"/>
    </source>
</evidence>
<evidence type="ECO:0000256" key="6">
    <source>
        <dbReference type="ARBA" id="ARBA00023125"/>
    </source>
</evidence>
<dbReference type="PROSITE" id="PS50808">
    <property type="entry name" value="ZF_BED"/>
    <property type="match status" value="1"/>
</dbReference>
<dbReference type="EMBL" id="JAZGQO010000007">
    <property type="protein sequence ID" value="KAK6182312.1"/>
    <property type="molecule type" value="Genomic_DNA"/>
</dbReference>
<comment type="subcellular location">
    <subcellularLocation>
        <location evidence="1">Nucleus</location>
    </subcellularLocation>
</comment>
<dbReference type="PANTHER" id="PTHR46481">
    <property type="entry name" value="ZINC FINGER BED DOMAIN-CONTAINING PROTEIN 4"/>
    <property type="match status" value="1"/>
</dbReference>
<accession>A0AAN8JPP7</accession>
<dbReference type="GO" id="GO:0008270">
    <property type="term" value="F:zinc ion binding"/>
    <property type="evidence" value="ECO:0007669"/>
    <property type="project" value="UniProtKB-KW"/>
</dbReference>
<feature type="compositionally biased region" description="Basic and acidic residues" evidence="10">
    <location>
        <begin position="74"/>
        <end position="90"/>
    </location>
</feature>
<gene>
    <name evidence="12" type="ORF">SNE40_010024</name>
</gene>
<dbReference type="PANTHER" id="PTHR46481:SF4">
    <property type="entry name" value="ZINC FINGER BED DOMAIN-CONTAINING PROTEIN 4"/>
    <property type="match status" value="1"/>
</dbReference>
<dbReference type="InterPro" id="IPR052035">
    <property type="entry name" value="ZnF_BED_domain_contain"/>
</dbReference>
<dbReference type="GO" id="GO:0005634">
    <property type="term" value="C:nucleus"/>
    <property type="evidence" value="ECO:0007669"/>
    <property type="project" value="UniProtKB-SubCell"/>
</dbReference>
<dbReference type="Pfam" id="PF02892">
    <property type="entry name" value="zf-BED"/>
    <property type="match status" value="1"/>
</dbReference>
<keyword evidence="2" id="KW-0479">Metal-binding</keyword>
<dbReference type="SUPFAM" id="SSF140996">
    <property type="entry name" value="Hermes dimerisation domain"/>
    <property type="match status" value="1"/>
</dbReference>
<dbReference type="InterPro" id="IPR003656">
    <property type="entry name" value="Znf_BED"/>
</dbReference>
<dbReference type="GO" id="GO:0003677">
    <property type="term" value="F:DNA binding"/>
    <property type="evidence" value="ECO:0007669"/>
    <property type="project" value="UniProtKB-KW"/>
</dbReference>
<dbReference type="SUPFAM" id="SSF53098">
    <property type="entry name" value="Ribonuclease H-like"/>
    <property type="match status" value="1"/>
</dbReference>
<keyword evidence="8" id="KW-0539">Nucleus</keyword>
<keyword evidence="3 9" id="KW-0863">Zinc-finger</keyword>
<evidence type="ECO:0000313" key="13">
    <source>
        <dbReference type="Proteomes" id="UP001347796"/>
    </source>
</evidence>
<dbReference type="SUPFAM" id="SSF57667">
    <property type="entry name" value="beta-beta-alpha zinc fingers"/>
    <property type="match status" value="1"/>
</dbReference>
<evidence type="ECO:0000256" key="4">
    <source>
        <dbReference type="ARBA" id="ARBA00022833"/>
    </source>
</evidence>
<dbReference type="Pfam" id="PF05699">
    <property type="entry name" value="Dimer_Tnp_hAT"/>
    <property type="match status" value="1"/>
</dbReference>
<dbReference type="Proteomes" id="UP001347796">
    <property type="component" value="Unassembled WGS sequence"/>
</dbReference>
<feature type="compositionally biased region" description="Polar residues" evidence="10">
    <location>
        <begin position="91"/>
        <end position="100"/>
    </location>
</feature>
<keyword evidence="6" id="KW-0238">DNA-binding</keyword>
<keyword evidence="4" id="KW-0862">Zinc</keyword>
<feature type="region of interest" description="Disordered" evidence="10">
    <location>
        <begin position="74"/>
        <end position="100"/>
    </location>
</feature>
<evidence type="ECO:0000256" key="8">
    <source>
        <dbReference type="ARBA" id="ARBA00023242"/>
    </source>
</evidence>
<name>A0AAN8JPP7_PATCE</name>
<dbReference type="InterPro" id="IPR008906">
    <property type="entry name" value="HATC_C_dom"/>
</dbReference>
<proteinExistence type="predicted"/>
<protein>
    <recommendedName>
        <fullName evidence="11">BED-type domain-containing protein</fullName>
    </recommendedName>
</protein>
<keyword evidence="13" id="KW-1185">Reference proteome</keyword>
<comment type="caution">
    <text evidence="12">The sequence shown here is derived from an EMBL/GenBank/DDBJ whole genome shotgun (WGS) entry which is preliminary data.</text>
</comment>